<dbReference type="Gene3D" id="3.80.10.10">
    <property type="entry name" value="Ribonuclease Inhibitor"/>
    <property type="match status" value="1"/>
</dbReference>
<evidence type="ECO:0000256" key="1">
    <source>
        <dbReference type="ARBA" id="ARBA00004430"/>
    </source>
</evidence>
<proteinExistence type="predicted"/>
<dbReference type="EMBL" id="JAEHOE010000058">
    <property type="protein sequence ID" value="KAG2490794.1"/>
    <property type="molecule type" value="Genomic_DNA"/>
</dbReference>
<organism evidence="3 4">
    <name type="scientific">Edaphochlamys debaryana</name>
    <dbReference type="NCBI Taxonomy" id="47281"/>
    <lineage>
        <taxon>Eukaryota</taxon>
        <taxon>Viridiplantae</taxon>
        <taxon>Chlorophyta</taxon>
        <taxon>core chlorophytes</taxon>
        <taxon>Chlorophyceae</taxon>
        <taxon>CS clade</taxon>
        <taxon>Chlamydomonadales</taxon>
        <taxon>Chlamydomonadales incertae sedis</taxon>
        <taxon>Edaphochlamys</taxon>
    </lineage>
</organism>
<feature type="region of interest" description="Disordered" evidence="2">
    <location>
        <begin position="980"/>
        <end position="1015"/>
    </location>
</feature>
<dbReference type="GO" id="GO:0005930">
    <property type="term" value="C:axoneme"/>
    <property type="evidence" value="ECO:0007669"/>
    <property type="project" value="UniProtKB-SubCell"/>
</dbReference>
<keyword evidence="4" id="KW-1185">Reference proteome</keyword>
<dbReference type="AlphaFoldDB" id="A0A836BX47"/>
<evidence type="ECO:0000256" key="2">
    <source>
        <dbReference type="SAM" id="MobiDB-lite"/>
    </source>
</evidence>
<reference evidence="3" key="1">
    <citation type="journal article" date="2020" name="bioRxiv">
        <title>Comparative genomics of Chlamydomonas.</title>
        <authorList>
            <person name="Craig R.J."/>
            <person name="Hasan A.R."/>
            <person name="Ness R.W."/>
            <person name="Keightley P.D."/>
        </authorList>
    </citation>
    <scope>NUCLEOTIDE SEQUENCE</scope>
    <source>
        <strain evidence="3">CCAP 11/70</strain>
    </source>
</reference>
<name>A0A836BX47_9CHLO</name>
<evidence type="ECO:0000313" key="3">
    <source>
        <dbReference type="EMBL" id="KAG2490794.1"/>
    </source>
</evidence>
<dbReference type="InterPro" id="IPR032675">
    <property type="entry name" value="LRR_dom_sf"/>
</dbReference>
<comment type="caution">
    <text evidence="3">The sequence shown here is derived from an EMBL/GenBank/DDBJ whole genome shotgun (WGS) entry which is preliminary data.</text>
</comment>
<gene>
    <name evidence="3" type="ORF">HYH03_010716</name>
</gene>
<protein>
    <submittedName>
        <fullName evidence="3">Uncharacterized protein</fullName>
    </submittedName>
</protein>
<sequence>MAASITLSELLRLLPTSARDTLVAHLRDDDSDDHGDSALPAGRLACRALRDFIDGEVEQLDLDCSLEPAELGILMRGGRWLERWPRCKRLTITVDDARLDALSAPIATASLEACRRIQELEVWVRQVINETPPLPSGTLVALLSRLPGLHTLTLEAKAPQGEQEQSVARHALSLLPKLTSLTVGDYGYLACIPEGLARQLTSLAVDSEQARPRPPLDDIFGCLAPMASLRRLSIHATVEEQDDAWYFDDDEWEDDEDESCDRFEVPWREDEVLELLDYCAEALPRLKSVDVWPVGHGYVDVGCTLAGGVLKGVKLWAANGLTCGMLYRICAEVVLPCDALGPRRLPRLELRAEMSLAIDEEEEDGLLDDLAEIFTRFDRVSISTLEVCSGCSALGALSFIRLMGLPPRITCGGGYNITLRRRRRSAALSGGADRAGSSADSAPVPPALTAWQVEQPALQRMLAAAGGAKARCVVLTGPLVRRLLADTAALVGWVGQVQREASSATPRPPVSGFVPLAASGAVLLECNSGTKGLAVAAAALRLAAAGPQASGMAVAEGTGGGAEAEPVLEARLSALRWGKAVRQVLQAWWDGEEQGGAGGAAAPSGSGGGGRAPWPQLERALRAFIDDDMRELDLDCDLELAELGALARDGRWLERWSLCRRVKFKVGNDRLSALAIPFATALIEACRRIRELEVQAATYDTPVSSGTLIALLSRIPELTTLTLGTKAPSGDSERSVARHALSLLPKLTSLTVGDYGYLACIPDCLARQLTSLRVASQHRLCRAPTDDILTCLFPMGSLRCLAFHVNPVYTGSRWRAEEVLLLLDMCTEALPRLETLAVWPLGAASVDAALTFAGGALTGVKLTARRLSYGQLSSICTEVLLPCRALGPRRLPRLEVDAEVSLGPHRTPADEEDLDPNAPAFFTGPAAALLARCGHVSMAGLDLGHPWSAQAALSVMRLLGVPQRITWGPRAGDTCYGSITLRPPPAAPAAAARGSGGEDGADGSGDAPQPPPTALAQAQLQQRALALMVAAGAATGSVQRVVVTGPLVRRLLPDPLALRMWVGRVQRAAATEAEPRPLLGYRPLSAAGAVLLAGLTREKVEALAAATLRLAADAVAVSEGGEAAALLEACPSGMRWDKAVTQVLQAWWDGEEQGGAGGVAAPSGSGGGGRAPWPQLERVRLLLEMVEGIRGSVPDLQRLGRP</sequence>
<dbReference type="Proteomes" id="UP000612055">
    <property type="component" value="Unassembled WGS sequence"/>
</dbReference>
<evidence type="ECO:0000313" key="4">
    <source>
        <dbReference type="Proteomes" id="UP000612055"/>
    </source>
</evidence>
<accession>A0A836BX47</accession>
<comment type="subcellular location">
    <subcellularLocation>
        <location evidence="1">Cytoplasm</location>
        <location evidence="1">Cytoskeleton</location>
        <location evidence="1">Cilium axoneme</location>
    </subcellularLocation>
</comment>